<feature type="domain" description="Limiting CO2-inducible protein B/C beta carbonyic anhydrase" evidence="1">
    <location>
        <begin position="72"/>
        <end position="290"/>
    </location>
</feature>
<name>A0AB34K479_PRYPA</name>
<dbReference type="PANTHER" id="PTHR38016">
    <property type="entry name" value="UNNAMED PRODUCT"/>
    <property type="match status" value="1"/>
</dbReference>
<dbReference type="Proteomes" id="UP001515480">
    <property type="component" value="Unassembled WGS sequence"/>
</dbReference>
<dbReference type="PANTHER" id="PTHR38016:SF1">
    <property type="entry name" value="LIMITING CO2-INDUCIBLE PROTEIN B_C BETA CARBONYIC ANHYDRASE DOMAIN-CONTAINING PROTEIN"/>
    <property type="match status" value="1"/>
</dbReference>
<dbReference type="InterPro" id="IPR040703">
    <property type="entry name" value="LCIB/C_CA"/>
</dbReference>
<reference evidence="2 3" key="1">
    <citation type="journal article" date="2024" name="Science">
        <title>Giant polyketide synthase enzymes in the biosynthesis of giant marine polyether toxins.</title>
        <authorList>
            <person name="Fallon T.R."/>
            <person name="Shende V.V."/>
            <person name="Wierzbicki I.H."/>
            <person name="Pendleton A.L."/>
            <person name="Watervoot N.F."/>
            <person name="Auber R.P."/>
            <person name="Gonzalez D.J."/>
            <person name="Wisecaver J.H."/>
            <person name="Moore B.S."/>
        </authorList>
    </citation>
    <scope>NUCLEOTIDE SEQUENCE [LARGE SCALE GENOMIC DNA]</scope>
    <source>
        <strain evidence="2 3">12B1</strain>
    </source>
</reference>
<evidence type="ECO:0000313" key="3">
    <source>
        <dbReference type="Proteomes" id="UP001515480"/>
    </source>
</evidence>
<keyword evidence="3" id="KW-1185">Reference proteome</keyword>
<sequence>MLSLAALLPPALHLPEMGAAAPPTRSAAAPMLEPLVDRRSLVTLACLAPGLMMAPPALAAEVKLKNFPGSLSSDVVDEAVWKSLSARGYTKENTLFGMSVCSDEVNFFEKELIDLMKRRWGESFSLGGLAGVPFAGKAGLSAYAHHVPDEGKLFILFAPHVGVGLNGKVGALERDGIAETSSACGAAVGAYKTLKNKPGAAKSTMDDLADLQFDYIKYKLSSKLDGISNAQDDLAFVTYQMYQMVRDAMMEEIAAVPGIWDDCSELAVLGGIQINRFEGGDAFQPLMFQTTTKEGKTTNLYPSTFGDVPDLTGVLGSRPLSDRVVAATLGAYNAYG</sequence>
<accession>A0AB34K479</accession>
<evidence type="ECO:0000259" key="1">
    <source>
        <dbReference type="Pfam" id="PF18599"/>
    </source>
</evidence>
<dbReference type="Pfam" id="PF18599">
    <property type="entry name" value="LCIB_C_CA"/>
    <property type="match status" value="1"/>
</dbReference>
<gene>
    <name evidence="2" type="ORF">AB1Y20_009392</name>
</gene>
<dbReference type="AlphaFoldDB" id="A0AB34K479"/>
<dbReference type="EMBL" id="JBGBPQ010000002">
    <property type="protein sequence ID" value="KAL1528023.1"/>
    <property type="molecule type" value="Genomic_DNA"/>
</dbReference>
<evidence type="ECO:0000313" key="2">
    <source>
        <dbReference type="EMBL" id="KAL1528023.1"/>
    </source>
</evidence>
<organism evidence="2 3">
    <name type="scientific">Prymnesium parvum</name>
    <name type="common">Toxic golden alga</name>
    <dbReference type="NCBI Taxonomy" id="97485"/>
    <lineage>
        <taxon>Eukaryota</taxon>
        <taxon>Haptista</taxon>
        <taxon>Haptophyta</taxon>
        <taxon>Prymnesiophyceae</taxon>
        <taxon>Prymnesiales</taxon>
        <taxon>Prymnesiaceae</taxon>
        <taxon>Prymnesium</taxon>
    </lineage>
</organism>
<comment type="caution">
    <text evidence="2">The sequence shown here is derived from an EMBL/GenBank/DDBJ whole genome shotgun (WGS) entry which is preliminary data.</text>
</comment>
<protein>
    <recommendedName>
        <fullName evidence="1">Limiting CO2-inducible protein B/C beta carbonyic anhydrase domain-containing protein</fullName>
    </recommendedName>
</protein>
<proteinExistence type="predicted"/>